<evidence type="ECO:0000256" key="3">
    <source>
        <dbReference type="ARBA" id="ARBA00022989"/>
    </source>
</evidence>
<dbReference type="Pfam" id="PF07690">
    <property type="entry name" value="MFS_1"/>
    <property type="match status" value="1"/>
</dbReference>
<keyword evidence="2 5" id="KW-0812">Transmembrane</keyword>
<feature type="transmembrane region" description="Helical" evidence="5">
    <location>
        <begin position="282"/>
        <end position="301"/>
    </location>
</feature>
<comment type="caution">
    <text evidence="7">The sequence shown here is derived from an EMBL/GenBank/DDBJ whole genome shotgun (WGS) entry which is preliminary data.</text>
</comment>
<dbReference type="PROSITE" id="PS50850">
    <property type="entry name" value="MFS"/>
    <property type="match status" value="1"/>
</dbReference>
<dbReference type="InterPro" id="IPR036259">
    <property type="entry name" value="MFS_trans_sf"/>
</dbReference>
<feature type="transmembrane region" description="Helical" evidence="5">
    <location>
        <begin position="141"/>
        <end position="162"/>
    </location>
</feature>
<feature type="transmembrane region" description="Helical" evidence="5">
    <location>
        <begin position="341"/>
        <end position="363"/>
    </location>
</feature>
<dbReference type="CDD" id="cd17489">
    <property type="entry name" value="MFS_YfcJ_like"/>
    <property type="match status" value="1"/>
</dbReference>
<dbReference type="SUPFAM" id="SSF103473">
    <property type="entry name" value="MFS general substrate transporter"/>
    <property type="match status" value="1"/>
</dbReference>
<evidence type="ECO:0000256" key="5">
    <source>
        <dbReference type="SAM" id="Phobius"/>
    </source>
</evidence>
<feature type="transmembrane region" description="Helical" evidence="5">
    <location>
        <begin position="111"/>
        <end position="129"/>
    </location>
</feature>
<dbReference type="InterPro" id="IPR052714">
    <property type="entry name" value="MFS_Exporter"/>
</dbReference>
<comment type="subcellular location">
    <subcellularLocation>
        <location evidence="1">Cell membrane</location>
        <topology evidence="1">Multi-pass membrane protein</topology>
    </subcellularLocation>
</comment>
<feature type="transmembrane region" description="Helical" evidence="5">
    <location>
        <begin position="168"/>
        <end position="189"/>
    </location>
</feature>
<dbReference type="InterPro" id="IPR011701">
    <property type="entry name" value="MFS"/>
</dbReference>
<accession>A0A941GWB2</accession>
<gene>
    <name evidence="7" type="ORF">DSM107014_13530</name>
</gene>
<feature type="transmembrane region" description="Helical" evidence="5">
    <location>
        <begin position="307"/>
        <end position="329"/>
    </location>
</feature>
<feature type="domain" description="Major facilitator superfamily (MFS) profile" evidence="6">
    <location>
        <begin position="16"/>
        <end position="395"/>
    </location>
</feature>
<sequence length="413" mass="44338">MLLNTFKALEPAKRQNLLILFITGLFFWTSTTCLLPTLPAYIQDLGATKQQVGLVMGCFAIGLLLSRTWLGWLADHHSRKIVVLIGTVVVGIAPLGYLLADSLPVLMGLRAFHGISIAAFTTGYSALVIDLSPVKQRGELIGYMSLVVPIGMALGPAVGGFLQAEAGYTVLFIVSAICGFMALILASLVKEKTRKKTLNLTDIPEPTRTFWQLMGNHALQVPALVLFLIGLLFGNLVTFLPLYVEDIQVELNVGLFYTAAAIASFSVRVFAGRASDTIGRGLLITGSLVCYIIAMILLAYAHTPRDFLLAALIEGTGGGILIPMILVLMSDRSYANERGKVSSICIGGFDLGIALAGPILGFLAEMFSYRGIFSLTAGFATLALLIFLTQSGKNLPHSLRFALGQEKDAYALD</sequence>
<feature type="transmembrane region" description="Helical" evidence="5">
    <location>
        <begin position="249"/>
        <end position="270"/>
    </location>
</feature>
<dbReference type="PANTHER" id="PTHR23531">
    <property type="entry name" value="QUINOLENE RESISTANCE PROTEIN NORA"/>
    <property type="match status" value="1"/>
</dbReference>
<dbReference type="PANTHER" id="PTHR23531:SF1">
    <property type="entry name" value="QUINOLENE RESISTANCE PROTEIN NORA"/>
    <property type="match status" value="1"/>
</dbReference>
<proteinExistence type="predicted"/>
<reference evidence="7" key="1">
    <citation type="submission" date="2021-02" db="EMBL/GenBank/DDBJ databases">
        <title>Metagenome analyses of Stigonema ocellatum DSM 106950, Chlorogloea purpurea SAG 13.99 and Gomphosphaeria aponina DSM 107014.</title>
        <authorList>
            <person name="Marter P."/>
            <person name="Huang S."/>
        </authorList>
    </citation>
    <scope>NUCLEOTIDE SEQUENCE</scope>
    <source>
        <strain evidence="7">JP213</strain>
    </source>
</reference>
<name>A0A941GWB2_9CHRO</name>
<keyword evidence="3 5" id="KW-1133">Transmembrane helix</keyword>
<dbReference type="Proteomes" id="UP000767446">
    <property type="component" value="Unassembled WGS sequence"/>
</dbReference>
<feature type="transmembrane region" description="Helical" evidence="5">
    <location>
        <begin position="54"/>
        <end position="74"/>
    </location>
</feature>
<feature type="transmembrane region" description="Helical" evidence="5">
    <location>
        <begin position="17"/>
        <end position="42"/>
    </location>
</feature>
<keyword evidence="4 5" id="KW-0472">Membrane</keyword>
<evidence type="ECO:0000313" key="8">
    <source>
        <dbReference type="Proteomes" id="UP000767446"/>
    </source>
</evidence>
<feature type="transmembrane region" description="Helical" evidence="5">
    <location>
        <begin position="81"/>
        <end position="99"/>
    </location>
</feature>
<evidence type="ECO:0000259" key="6">
    <source>
        <dbReference type="PROSITE" id="PS50850"/>
    </source>
</evidence>
<evidence type="ECO:0000256" key="1">
    <source>
        <dbReference type="ARBA" id="ARBA00004651"/>
    </source>
</evidence>
<feature type="transmembrane region" description="Helical" evidence="5">
    <location>
        <begin position="221"/>
        <end position="243"/>
    </location>
</feature>
<evidence type="ECO:0000256" key="2">
    <source>
        <dbReference type="ARBA" id="ARBA00022692"/>
    </source>
</evidence>
<feature type="transmembrane region" description="Helical" evidence="5">
    <location>
        <begin position="369"/>
        <end position="388"/>
    </location>
</feature>
<dbReference type="Gene3D" id="1.20.1250.20">
    <property type="entry name" value="MFS general substrate transporter like domains"/>
    <property type="match status" value="2"/>
</dbReference>
<dbReference type="InterPro" id="IPR020846">
    <property type="entry name" value="MFS_dom"/>
</dbReference>
<protein>
    <submittedName>
        <fullName evidence="7">MFS transporter</fullName>
    </submittedName>
</protein>
<dbReference type="GO" id="GO:0005886">
    <property type="term" value="C:plasma membrane"/>
    <property type="evidence" value="ECO:0007669"/>
    <property type="project" value="UniProtKB-SubCell"/>
</dbReference>
<organism evidence="7 8">
    <name type="scientific">Gomphosphaeria aponina SAG 52.96 = DSM 107014</name>
    <dbReference type="NCBI Taxonomy" id="1521640"/>
    <lineage>
        <taxon>Bacteria</taxon>
        <taxon>Bacillati</taxon>
        <taxon>Cyanobacteriota</taxon>
        <taxon>Cyanophyceae</taxon>
        <taxon>Oscillatoriophycideae</taxon>
        <taxon>Chroococcales</taxon>
        <taxon>Gomphosphaeriaceae</taxon>
        <taxon>Gomphosphaeria</taxon>
    </lineage>
</organism>
<dbReference type="AlphaFoldDB" id="A0A941GWB2"/>
<dbReference type="EMBL" id="JADQBC010000094">
    <property type="protein sequence ID" value="MBR8828900.1"/>
    <property type="molecule type" value="Genomic_DNA"/>
</dbReference>
<dbReference type="GO" id="GO:0022857">
    <property type="term" value="F:transmembrane transporter activity"/>
    <property type="evidence" value="ECO:0007669"/>
    <property type="project" value="InterPro"/>
</dbReference>
<evidence type="ECO:0000256" key="4">
    <source>
        <dbReference type="ARBA" id="ARBA00023136"/>
    </source>
</evidence>
<evidence type="ECO:0000313" key="7">
    <source>
        <dbReference type="EMBL" id="MBR8828900.1"/>
    </source>
</evidence>